<dbReference type="Proteomes" id="UP000258309">
    <property type="component" value="Unassembled WGS sequence"/>
</dbReference>
<dbReference type="OrthoDB" id="5194044at2759"/>
<comment type="caution">
    <text evidence="1">The sequence shown here is derived from an EMBL/GenBank/DDBJ whole genome shotgun (WGS) entry which is preliminary data.</text>
</comment>
<organism evidence="1 2">
    <name type="scientific">Scytalidium lignicola</name>
    <name type="common">Hyphomycete</name>
    <dbReference type="NCBI Taxonomy" id="5539"/>
    <lineage>
        <taxon>Eukaryota</taxon>
        <taxon>Fungi</taxon>
        <taxon>Dikarya</taxon>
        <taxon>Ascomycota</taxon>
        <taxon>Pezizomycotina</taxon>
        <taxon>Leotiomycetes</taxon>
        <taxon>Leotiomycetes incertae sedis</taxon>
        <taxon>Scytalidium</taxon>
    </lineage>
</organism>
<reference evidence="1 2" key="1">
    <citation type="submission" date="2018-05" db="EMBL/GenBank/DDBJ databases">
        <title>Draft genome sequence of Scytalidium lignicola DSM 105466, a ubiquitous saprotrophic fungus.</title>
        <authorList>
            <person name="Buettner E."/>
            <person name="Gebauer A.M."/>
            <person name="Hofrichter M."/>
            <person name="Liers C."/>
            <person name="Kellner H."/>
        </authorList>
    </citation>
    <scope>NUCLEOTIDE SEQUENCE [LARGE SCALE GENOMIC DNA]</scope>
    <source>
        <strain evidence="1 2">DSM 105466</strain>
    </source>
</reference>
<dbReference type="EMBL" id="NCSJ02000014">
    <property type="protein sequence ID" value="RFU34942.1"/>
    <property type="molecule type" value="Genomic_DNA"/>
</dbReference>
<proteinExistence type="predicted"/>
<name>A0A3E2HP17_SCYLI</name>
<sequence length="601" mass="69015">MSTQQPSAEEYKEMLIELFSLYWPRGATVEDMSPTTLFKMSALYPELLQLESAGIAIDHLVCDVPHGNAYHYTDVEREAYLRKALFHLLAPDKKRVVPVGLHTLLDEELKVYRANYDFENNPLEAKAIAIAESRATRGIIRIKNPPDYAQNKAKYEFETVLFTLRFRDSGTPMQTKLFFDYKTPFHTFLDTLRGETRLCTMPTKEEIMATTKPVHGLPHISHQDTEDMPVKSLPSRIKVKYFDQSEMAQTSTSTSYPINPTSKYRNDSKRGFTLDDGPWIYRFKFEDEAGQLGYLSDEISYQKMIDQIKLSKKSLIVVLVHSIEKLRLDKFEGKKKLVTLDENERKKSMQGLDLWGDGDPDDIDVYLEDEPPKSKKEEARMERRWDGDNNTWMLVPEKDQPRYGQEVFGPYLHTYIPRQDGQQAVNVQAQPYGAQGQFQAPYPVAPDASQVLFQPIYQPTQQAQPVPTVIPMVYQPQPQPQFYPQQIQAGYAGYPNYSPQFGYQNYPQPAGYHIQQPAFGTVGLTSSEVLQQQITTAANTGMNAKQEMKPADDDPLRVYWVRELDHTWTQRNRVTIDSGDIGECRWYSIDGVFYAVRLPTG</sequence>
<evidence type="ECO:0000313" key="2">
    <source>
        <dbReference type="Proteomes" id="UP000258309"/>
    </source>
</evidence>
<protein>
    <submittedName>
        <fullName evidence="1">Uncharacterized protein</fullName>
    </submittedName>
</protein>
<gene>
    <name evidence="1" type="ORF">B7463_g1381</name>
</gene>
<accession>A0A3E2HP17</accession>
<feature type="non-terminal residue" evidence="1">
    <location>
        <position position="601"/>
    </location>
</feature>
<dbReference type="AlphaFoldDB" id="A0A3E2HP17"/>
<feature type="non-terminal residue" evidence="1">
    <location>
        <position position="1"/>
    </location>
</feature>
<keyword evidence="2" id="KW-1185">Reference proteome</keyword>
<dbReference type="STRING" id="5539.A0A3E2HP17"/>
<evidence type="ECO:0000313" key="1">
    <source>
        <dbReference type="EMBL" id="RFU34942.1"/>
    </source>
</evidence>